<name>A0ABU9YJZ7_9PROT</name>
<accession>A0ABU9YJZ7</accession>
<reference evidence="8 9" key="1">
    <citation type="submission" date="2024-03" db="EMBL/GenBank/DDBJ databases">
        <title>High-quality draft genome sequencing of Tistrella sp. BH-R2-4.</title>
        <authorList>
            <person name="Dong C."/>
        </authorList>
    </citation>
    <scope>NUCLEOTIDE SEQUENCE [LARGE SCALE GENOMIC DNA]</scope>
    <source>
        <strain evidence="8 9">BH-R2-4</strain>
    </source>
</reference>
<sequence length="347" mass="37389">MSAAPSLSPSTAGTPAAPLQPVPLLQIEGLVREYRLPRESLFQAPPVLRALDGVDLQMAAGESVGIVGESGCGKSTLARTVVALESPSAGRVIFDGDDLFKLGRRDLLARRRDLQMVFQDPYGSLDPRHKVERVVAEPMEGLKTAGMAERAERVAEALAQVGLRPADADRYPHEFSGGQRQRIAIARALITRPRLIVADEAVSALDVSVQSQVLNLMMDLQAAVGMGYLFISHDLGVVGHVTDRVAVMYLGRVVETGRTAEIFHNPAHPYTRTLLAAVPVPDPARSRRRRARKTADQGPALTPQASGQSRPACAFMPRCGRATDICGTRRPELRPVDGGRLAACHHV</sequence>
<keyword evidence="4" id="KW-0547">Nucleotide-binding</keyword>
<dbReference type="SUPFAM" id="SSF52540">
    <property type="entry name" value="P-loop containing nucleoside triphosphate hydrolases"/>
    <property type="match status" value="1"/>
</dbReference>
<evidence type="ECO:0000256" key="3">
    <source>
        <dbReference type="ARBA" id="ARBA00022448"/>
    </source>
</evidence>
<protein>
    <submittedName>
        <fullName evidence="8">Oligopeptide/dipeptide ABC transporter ATP-binding protein</fullName>
    </submittedName>
</protein>
<dbReference type="GO" id="GO:0005524">
    <property type="term" value="F:ATP binding"/>
    <property type="evidence" value="ECO:0007669"/>
    <property type="project" value="UniProtKB-KW"/>
</dbReference>
<dbReference type="PANTHER" id="PTHR43776:SF7">
    <property type="entry name" value="D,D-DIPEPTIDE TRANSPORT ATP-BINDING PROTEIN DDPF-RELATED"/>
    <property type="match status" value="1"/>
</dbReference>
<evidence type="ECO:0000256" key="6">
    <source>
        <dbReference type="SAM" id="MobiDB-lite"/>
    </source>
</evidence>
<dbReference type="PROSITE" id="PS00211">
    <property type="entry name" value="ABC_TRANSPORTER_1"/>
    <property type="match status" value="1"/>
</dbReference>
<comment type="similarity">
    <text evidence="2">Belongs to the ABC transporter superfamily.</text>
</comment>
<dbReference type="RefSeq" id="WP_345933872.1">
    <property type="nucleotide sequence ID" value="NZ_JBBKTV010000006.1"/>
</dbReference>
<comment type="subcellular location">
    <subcellularLocation>
        <location evidence="1">Cell inner membrane</location>
        <topology evidence="1">Peripheral membrane protein</topology>
    </subcellularLocation>
</comment>
<evidence type="ECO:0000256" key="1">
    <source>
        <dbReference type="ARBA" id="ARBA00004417"/>
    </source>
</evidence>
<dbReference type="Pfam" id="PF08352">
    <property type="entry name" value="oligo_HPY"/>
    <property type="match status" value="1"/>
</dbReference>
<dbReference type="Proteomes" id="UP001413721">
    <property type="component" value="Unassembled WGS sequence"/>
</dbReference>
<evidence type="ECO:0000259" key="7">
    <source>
        <dbReference type="PROSITE" id="PS50893"/>
    </source>
</evidence>
<keyword evidence="3" id="KW-0813">Transport</keyword>
<dbReference type="InterPro" id="IPR027417">
    <property type="entry name" value="P-loop_NTPase"/>
</dbReference>
<evidence type="ECO:0000313" key="9">
    <source>
        <dbReference type="Proteomes" id="UP001413721"/>
    </source>
</evidence>
<gene>
    <name evidence="8" type="ORF">WG926_12560</name>
</gene>
<dbReference type="PROSITE" id="PS50893">
    <property type="entry name" value="ABC_TRANSPORTER_2"/>
    <property type="match status" value="1"/>
</dbReference>
<evidence type="ECO:0000256" key="5">
    <source>
        <dbReference type="ARBA" id="ARBA00022840"/>
    </source>
</evidence>
<proteinExistence type="inferred from homology"/>
<feature type="region of interest" description="Disordered" evidence="6">
    <location>
        <begin position="281"/>
        <end position="313"/>
    </location>
</feature>
<dbReference type="EMBL" id="JBBKTW010000004">
    <property type="protein sequence ID" value="MEN2989139.1"/>
    <property type="molecule type" value="Genomic_DNA"/>
</dbReference>
<dbReference type="InterPro" id="IPR003593">
    <property type="entry name" value="AAA+_ATPase"/>
</dbReference>
<organism evidence="8 9">
    <name type="scientific">Tistrella arctica</name>
    <dbReference type="NCBI Taxonomy" id="3133430"/>
    <lineage>
        <taxon>Bacteria</taxon>
        <taxon>Pseudomonadati</taxon>
        <taxon>Pseudomonadota</taxon>
        <taxon>Alphaproteobacteria</taxon>
        <taxon>Geminicoccales</taxon>
        <taxon>Geminicoccaceae</taxon>
        <taxon>Tistrella</taxon>
    </lineage>
</organism>
<keyword evidence="5 8" id="KW-0067">ATP-binding</keyword>
<dbReference type="SMART" id="SM00382">
    <property type="entry name" value="AAA"/>
    <property type="match status" value="1"/>
</dbReference>
<evidence type="ECO:0000256" key="2">
    <source>
        <dbReference type="ARBA" id="ARBA00005417"/>
    </source>
</evidence>
<dbReference type="CDD" id="cd03257">
    <property type="entry name" value="ABC_NikE_OppD_transporters"/>
    <property type="match status" value="1"/>
</dbReference>
<evidence type="ECO:0000256" key="4">
    <source>
        <dbReference type="ARBA" id="ARBA00022741"/>
    </source>
</evidence>
<dbReference type="Pfam" id="PF00005">
    <property type="entry name" value="ABC_tran"/>
    <property type="match status" value="1"/>
</dbReference>
<dbReference type="InterPro" id="IPR050319">
    <property type="entry name" value="ABC_transp_ATP-bind"/>
</dbReference>
<dbReference type="InterPro" id="IPR013563">
    <property type="entry name" value="Oligopep_ABC_C"/>
</dbReference>
<dbReference type="Gene3D" id="3.40.50.300">
    <property type="entry name" value="P-loop containing nucleotide triphosphate hydrolases"/>
    <property type="match status" value="1"/>
</dbReference>
<dbReference type="InterPro" id="IPR003439">
    <property type="entry name" value="ABC_transporter-like_ATP-bd"/>
</dbReference>
<feature type="domain" description="ABC transporter" evidence="7">
    <location>
        <begin position="36"/>
        <end position="275"/>
    </location>
</feature>
<comment type="caution">
    <text evidence="8">The sequence shown here is derived from an EMBL/GenBank/DDBJ whole genome shotgun (WGS) entry which is preliminary data.</text>
</comment>
<dbReference type="NCBIfam" id="TIGR01727">
    <property type="entry name" value="oligo_HPY"/>
    <property type="match status" value="1"/>
</dbReference>
<keyword evidence="9" id="KW-1185">Reference proteome</keyword>
<dbReference type="InterPro" id="IPR017871">
    <property type="entry name" value="ABC_transporter-like_CS"/>
</dbReference>
<evidence type="ECO:0000313" key="8">
    <source>
        <dbReference type="EMBL" id="MEN2989139.1"/>
    </source>
</evidence>
<dbReference type="PANTHER" id="PTHR43776">
    <property type="entry name" value="TRANSPORT ATP-BINDING PROTEIN"/>
    <property type="match status" value="1"/>
</dbReference>